<dbReference type="OrthoDB" id="5153231at2759"/>
<accession>A0A9P9R8I5</accession>
<dbReference type="Proteomes" id="UP000720189">
    <property type="component" value="Unassembled WGS sequence"/>
</dbReference>
<dbReference type="RefSeq" id="XP_046056026.1">
    <property type="nucleotide sequence ID" value="XM_046189261.1"/>
</dbReference>
<organism evidence="1 2">
    <name type="scientific">Fusarium redolens</name>
    <dbReference type="NCBI Taxonomy" id="48865"/>
    <lineage>
        <taxon>Eukaryota</taxon>
        <taxon>Fungi</taxon>
        <taxon>Dikarya</taxon>
        <taxon>Ascomycota</taxon>
        <taxon>Pezizomycotina</taxon>
        <taxon>Sordariomycetes</taxon>
        <taxon>Hypocreomycetidae</taxon>
        <taxon>Hypocreales</taxon>
        <taxon>Nectriaceae</taxon>
        <taxon>Fusarium</taxon>
        <taxon>Fusarium redolens species complex</taxon>
    </lineage>
</organism>
<protein>
    <submittedName>
        <fullName evidence="1">Uncharacterized protein</fullName>
    </submittedName>
</protein>
<name>A0A9P9R8I5_FUSRE</name>
<evidence type="ECO:0000313" key="1">
    <source>
        <dbReference type="EMBL" id="KAH7269258.1"/>
    </source>
</evidence>
<reference evidence="1" key="1">
    <citation type="journal article" date="2021" name="Nat. Commun.">
        <title>Genetic determinants of endophytism in the Arabidopsis root mycobiome.</title>
        <authorList>
            <person name="Mesny F."/>
            <person name="Miyauchi S."/>
            <person name="Thiergart T."/>
            <person name="Pickel B."/>
            <person name="Atanasova L."/>
            <person name="Karlsson M."/>
            <person name="Huettel B."/>
            <person name="Barry K.W."/>
            <person name="Haridas S."/>
            <person name="Chen C."/>
            <person name="Bauer D."/>
            <person name="Andreopoulos W."/>
            <person name="Pangilinan J."/>
            <person name="LaButti K."/>
            <person name="Riley R."/>
            <person name="Lipzen A."/>
            <person name="Clum A."/>
            <person name="Drula E."/>
            <person name="Henrissat B."/>
            <person name="Kohler A."/>
            <person name="Grigoriev I.V."/>
            <person name="Martin F.M."/>
            <person name="Hacquard S."/>
        </authorList>
    </citation>
    <scope>NUCLEOTIDE SEQUENCE</scope>
    <source>
        <strain evidence="1">MPI-CAGE-AT-0023</strain>
    </source>
</reference>
<keyword evidence="2" id="KW-1185">Reference proteome</keyword>
<dbReference type="AlphaFoldDB" id="A0A9P9R8I5"/>
<dbReference type="EMBL" id="JAGMUX010000001">
    <property type="protein sequence ID" value="KAH7269258.1"/>
    <property type="molecule type" value="Genomic_DNA"/>
</dbReference>
<dbReference type="GeneID" id="70219215"/>
<proteinExistence type="predicted"/>
<evidence type="ECO:0000313" key="2">
    <source>
        <dbReference type="Proteomes" id="UP000720189"/>
    </source>
</evidence>
<gene>
    <name evidence="1" type="ORF">BKA55DRAFT_531916</name>
</gene>
<sequence length="706" mass="81845">MSSSHEAESVATSEYESDLNSDALHEHDLLRLDPHIDSSSDSDSDYDSESDSDDRVWLRTMCYPSCGLCRFEFDAGEEFVVYKPGSKRYPRIWYGKYDPLFESRLVLEYGYHPACVALLNPKTLTKNWPSVLFEATGGLQVFFRPPASWTKRRTRWMKESIAMDLRQSLGGRLPEEICQYIASFCMRERACQILRDLWLDPSRPKVHYPVIRFGRNTSVWAQHVEIEGQRYVKSLSTRRLAKQDALVFKARFRKRAANDRPEASVNIYHGEDHLGIREVIITEDDELPPLNMDSGLSWAIYRHQETPFRLALQIDAIKLWFLRVYHTHEPDMRYKPRCWGVLPDHFDSFPQIPLAARSHHHDRLYYESVRAVDWNSPGICGYSFYVDENLIRGIVSHKFGEPEPQTRDEYGQTDDLWFHMPIDPDERVSELWLRKGRHRFLGREEVETLIVRTTKGRSFTPGLDNTCGFPIDGTLRFTYKAIAILPPAGPFRMFYCRANHLWTYFAFERPSEHDSKGDLQGVTSWDQREIQYSFPASDNLLIDPHNFVTTSASLSDVRTITPCRGWKYEFAGQVVGLLLTYGDGRQSCVGQVRLDCLSTPLSVSSNNFWLGCTNRKIKSYSWNMKFTLLYVSEPLPSEDTEYIEIPLRGRLEWAVSSWRSAVRHAEEEELWDEIGQVMAGRKAAPEYADLEINTFAVPIRVRETDP</sequence>
<comment type="caution">
    <text evidence="1">The sequence shown here is derived from an EMBL/GenBank/DDBJ whole genome shotgun (WGS) entry which is preliminary data.</text>
</comment>